<feature type="transmembrane region" description="Helical" evidence="14">
    <location>
        <begin position="54"/>
        <end position="79"/>
    </location>
</feature>
<sequence>MIKDAPSIDASSSPTSRARALIDDYVALMKPGILTLLLVTTLGAMLVAEKGVPHFGLVLVAMVGGVLTAGGANVINCFIDRDIDAEMARTRKRATADGRISPRAALVFGIGITAAGVLLLGFFANWLAAALALVGNLYYVFVYTLWLKRSTPHNIVVGGAAGAIPPLVGWAAVTGTLTAPAWILFAIIFYWTPPHFWALALLKQGDYGRANVPMLPVVAGEEETRRQIFLYTILLAAVTLLLAPFGMSWLYLGGAIVLGGYFLWMAWRLLTDPSKAQARRTFFYSIWYLAGLFAVMVSDRLILG</sequence>
<organism evidence="15">
    <name type="scientific">uncultured Thermomicrobiales bacterium</name>
    <dbReference type="NCBI Taxonomy" id="1645740"/>
    <lineage>
        <taxon>Bacteria</taxon>
        <taxon>Pseudomonadati</taxon>
        <taxon>Thermomicrobiota</taxon>
        <taxon>Thermomicrobia</taxon>
        <taxon>Thermomicrobiales</taxon>
        <taxon>environmental samples</taxon>
    </lineage>
</organism>
<keyword evidence="8 14" id="KW-0350">Heme biosynthesis</keyword>
<feature type="transmembrane region" description="Helical" evidence="14">
    <location>
        <begin position="228"/>
        <end position="245"/>
    </location>
</feature>
<comment type="function">
    <text evidence="14">Converts heme B (protoheme IX) to heme O by substitution of the vinyl group on carbon 2 of heme B porphyrin ring with a hydroxyethyl farnesyl side group.</text>
</comment>
<evidence type="ECO:0000256" key="10">
    <source>
        <dbReference type="ARBA" id="ARBA00030253"/>
    </source>
</evidence>
<dbReference type="EC" id="2.5.1.141" evidence="3 14"/>
<dbReference type="InterPro" id="IPR006369">
    <property type="entry name" value="Protohaem_IX_farnesylTrfase"/>
</dbReference>
<evidence type="ECO:0000256" key="8">
    <source>
        <dbReference type="ARBA" id="ARBA00023133"/>
    </source>
</evidence>
<evidence type="ECO:0000256" key="6">
    <source>
        <dbReference type="ARBA" id="ARBA00022692"/>
    </source>
</evidence>
<keyword evidence="5 14" id="KW-0808">Transferase</keyword>
<reference evidence="15" key="1">
    <citation type="submission" date="2020-02" db="EMBL/GenBank/DDBJ databases">
        <authorList>
            <person name="Meier V. D."/>
        </authorList>
    </citation>
    <scope>NUCLEOTIDE SEQUENCE</scope>
    <source>
        <strain evidence="15">AVDCRST_MAG43</strain>
    </source>
</reference>
<comment type="miscellaneous">
    <text evidence="14">Carbon 2 of the heme B porphyrin ring is defined according to the Fischer nomenclature.</text>
</comment>
<feature type="transmembrane region" description="Helical" evidence="14">
    <location>
        <begin position="179"/>
        <end position="202"/>
    </location>
</feature>
<evidence type="ECO:0000256" key="11">
    <source>
        <dbReference type="ARBA" id="ARBA00040810"/>
    </source>
</evidence>
<evidence type="ECO:0000256" key="14">
    <source>
        <dbReference type="HAMAP-Rule" id="MF_00154"/>
    </source>
</evidence>
<evidence type="ECO:0000256" key="4">
    <source>
        <dbReference type="ARBA" id="ARBA00022475"/>
    </source>
</evidence>
<dbReference type="GO" id="GO:0048034">
    <property type="term" value="P:heme O biosynthetic process"/>
    <property type="evidence" value="ECO:0007669"/>
    <property type="project" value="UniProtKB-UniRule"/>
</dbReference>
<feature type="transmembrane region" description="Helical" evidence="14">
    <location>
        <begin position="100"/>
        <end position="120"/>
    </location>
</feature>
<evidence type="ECO:0000256" key="13">
    <source>
        <dbReference type="ARBA" id="ARBA00047690"/>
    </source>
</evidence>
<evidence type="ECO:0000256" key="5">
    <source>
        <dbReference type="ARBA" id="ARBA00022679"/>
    </source>
</evidence>
<dbReference type="Pfam" id="PF01040">
    <property type="entry name" value="UbiA"/>
    <property type="match status" value="1"/>
</dbReference>
<dbReference type="GO" id="GO:0008495">
    <property type="term" value="F:protoheme IX farnesyltransferase activity"/>
    <property type="evidence" value="ECO:0007669"/>
    <property type="project" value="UniProtKB-UniRule"/>
</dbReference>
<feature type="transmembrane region" description="Helical" evidence="14">
    <location>
        <begin position="251"/>
        <end position="270"/>
    </location>
</feature>
<keyword evidence="9 14" id="KW-0472">Membrane</keyword>
<name>A0A6J4US21_9BACT</name>
<dbReference type="GO" id="GO:0005886">
    <property type="term" value="C:plasma membrane"/>
    <property type="evidence" value="ECO:0007669"/>
    <property type="project" value="UniProtKB-SubCell"/>
</dbReference>
<feature type="transmembrane region" description="Helical" evidence="14">
    <location>
        <begin position="126"/>
        <end position="147"/>
    </location>
</feature>
<dbReference type="NCBIfam" id="NF003349">
    <property type="entry name" value="PRK04375.1-2"/>
    <property type="match status" value="1"/>
</dbReference>
<keyword evidence="7 14" id="KW-1133">Transmembrane helix</keyword>
<dbReference type="UniPathway" id="UPA00834">
    <property type="reaction ID" value="UER00712"/>
</dbReference>
<dbReference type="FunFam" id="1.10.357.140:FF:000001">
    <property type="entry name" value="Protoheme IX farnesyltransferase"/>
    <property type="match status" value="1"/>
</dbReference>
<dbReference type="PANTHER" id="PTHR43448:SF7">
    <property type="entry name" value="4-HYDROXYBENZOATE SOLANESYLTRANSFERASE"/>
    <property type="match status" value="1"/>
</dbReference>
<evidence type="ECO:0000256" key="7">
    <source>
        <dbReference type="ARBA" id="ARBA00022989"/>
    </source>
</evidence>
<comment type="similarity">
    <text evidence="14">Belongs to the UbiA prenyltransferase family. Protoheme IX farnesyltransferase subfamily.</text>
</comment>
<feature type="transmembrane region" description="Helical" evidence="14">
    <location>
        <begin position="282"/>
        <end position="303"/>
    </location>
</feature>
<accession>A0A6J4US21</accession>
<evidence type="ECO:0000256" key="9">
    <source>
        <dbReference type="ARBA" id="ARBA00023136"/>
    </source>
</evidence>
<dbReference type="EMBL" id="CADCWI010000084">
    <property type="protein sequence ID" value="CAA9557468.1"/>
    <property type="molecule type" value="Genomic_DNA"/>
</dbReference>
<proteinExistence type="inferred from homology"/>
<comment type="subcellular location">
    <subcellularLocation>
        <location evidence="1 14">Cell membrane</location>
        <topology evidence="1 14">Multi-pass membrane protein</topology>
    </subcellularLocation>
</comment>
<dbReference type="InterPro" id="IPR030470">
    <property type="entry name" value="UbiA_prenylTrfase_CS"/>
</dbReference>
<evidence type="ECO:0000313" key="15">
    <source>
        <dbReference type="EMBL" id="CAA9557468.1"/>
    </source>
</evidence>
<dbReference type="Gene3D" id="1.10.357.140">
    <property type="entry name" value="UbiA prenyltransferase"/>
    <property type="match status" value="1"/>
</dbReference>
<comment type="pathway">
    <text evidence="2 14">Porphyrin-containing compound metabolism; heme O biosynthesis; heme O from protoheme: step 1/1.</text>
</comment>
<evidence type="ECO:0000256" key="1">
    <source>
        <dbReference type="ARBA" id="ARBA00004651"/>
    </source>
</evidence>
<feature type="transmembrane region" description="Helical" evidence="14">
    <location>
        <begin position="154"/>
        <end position="173"/>
    </location>
</feature>
<feature type="transmembrane region" description="Helical" evidence="14">
    <location>
        <begin position="25"/>
        <end position="48"/>
    </location>
</feature>
<dbReference type="PROSITE" id="PS00943">
    <property type="entry name" value="UBIA"/>
    <property type="match status" value="1"/>
</dbReference>
<dbReference type="HAMAP" id="MF_00154">
    <property type="entry name" value="CyoE_CtaB"/>
    <property type="match status" value="1"/>
</dbReference>
<dbReference type="PANTHER" id="PTHR43448">
    <property type="entry name" value="PROTOHEME IX FARNESYLTRANSFERASE, MITOCHONDRIAL"/>
    <property type="match status" value="1"/>
</dbReference>
<dbReference type="AlphaFoldDB" id="A0A6J4US21"/>
<dbReference type="InterPro" id="IPR000537">
    <property type="entry name" value="UbiA_prenyltransferase"/>
</dbReference>
<dbReference type="CDD" id="cd13957">
    <property type="entry name" value="PT_UbiA_Cox10"/>
    <property type="match status" value="1"/>
</dbReference>
<evidence type="ECO:0000256" key="2">
    <source>
        <dbReference type="ARBA" id="ARBA00004919"/>
    </source>
</evidence>
<comment type="catalytic activity">
    <reaction evidence="13 14">
        <text>heme b + (2E,6E)-farnesyl diphosphate + H2O = Fe(II)-heme o + diphosphate</text>
        <dbReference type="Rhea" id="RHEA:28070"/>
        <dbReference type="ChEBI" id="CHEBI:15377"/>
        <dbReference type="ChEBI" id="CHEBI:33019"/>
        <dbReference type="ChEBI" id="CHEBI:60344"/>
        <dbReference type="ChEBI" id="CHEBI:60530"/>
        <dbReference type="ChEBI" id="CHEBI:175763"/>
        <dbReference type="EC" id="2.5.1.141"/>
    </reaction>
</comment>
<keyword evidence="4 14" id="KW-1003">Cell membrane</keyword>
<gene>
    <name evidence="14" type="primary">ctaB</name>
    <name evidence="15" type="ORF">AVDCRST_MAG43-1585</name>
</gene>
<protein>
    <recommendedName>
        <fullName evidence="11 14">Protoheme IX farnesyltransferase</fullName>
        <ecNumber evidence="3 14">2.5.1.141</ecNumber>
    </recommendedName>
    <alternativeName>
        <fullName evidence="12 14">Heme B farnesyltransferase</fullName>
    </alternativeName>
    <alternativeName>
        <fullName evidence="10 14">Heme O synthase</fullName>
    </alternativeName>
</protein>
<dbReference type="InterPro" id="IPR044878">
    <property type="entry name" value="UbiA_sf"/>
</dbReference>
<dbReference type="NCBIfam" id="TIGR01473">
    <property type="entry name" value="cyoE_ctaB"/>
    <property type="match status" value="1"/>
</dbReference>
<evidence type="ECO:0000256" key="3">
    <source>
        <dbReference type="ARBA" id="ARBA00012292"/>
    </source>
</evidence>
<keyword evidence="6 14" id="KW-0812">Transmembrane</keyword>
<evidence type="ECO:0000256" key="12">
    <source>
        <dbReference type="ARBA" id="ARBA00042475"/>
    </source>
</evidence>